<organism evidence="9 11">
    <name type="scientific">Aquisalinus luteolus</name>
    <dbReference type="NCBI Taxonomy" id="1566827"/>
    <lineage>
        <taxon>Bacteria</taxon>
        <taxon>Pseudomonadati</taxon>
        <taxon>Pseudomonadota</taxon>
        <taxon>Alphaproteobacteria</taxon>
        <taxon>Parvularculales</taxon>
        <taxon>Parvularculaceae</taxon>
        <taxon>Aquisalinus</taxon>
    </lineage>
</organism>
<name>A0A8J3ETT0_9PROT</name>
<dbReference type="GO" id="GO:0005829">
    <property type="term" value="C:cytosol"/>
    <property type="evidence" value="ECO:0007669"/>
    <property type="project" value="TreeGrafter"/>
</dbReference>
<feature type="binding site" evidence="8">
    <location>
        <begin position="157"/>
        <end position="160"/>
    </location>
    <ligand>
        <name>ATP</name>
        <dbReference type="ChEBI" id="CHEBI:30616"/>
    </ligand>
</feature>
<evidence type="ECO:0000313" key="12">
    <source>
        <dbReference type="Proteomes" id="UP000818603"/>
    </source>
</evidence>
<evidence type="ECO:0000256" key="5">
    <source>
        <dbReference type="ARBA" id="ARBA00022741"/>
    </source>
</evidence>
<keyword evidence="6 8" id="KW-0067">ATP-binding</keyword>
<dbReference type="PANTHER" id="PTHR21299">
    <property type="entry name" value="CYTIDYLATE KINASE/PANTOATE-BETA-ALANINE LIGASE"/>
    <property type="match status" value="1"/>
</dbReference>
<feature type="binding site" evidence="8">
    <location>
        <position position="71"/>
    </location>
    <ligand>
        <name>beta-alanine</name>
        <dbReference type="ChEBI" id="CHEBI:57966"/>
    </ligand>
</feature>
<evidence type="ECO:0000256" key="2">
    <source>
        <dbReference type="ARBA" id="ARBA00009256"/>
    </source>
</evidence>
<keyword evidence="12" id="KW-1185">Reference proteome</keyword>
<dbReference type="EMBL" id="VCJR02000001">
    <property type="protein sequence ID" value="NHK27288.1"/>
    <property type="molecule type" value="Genomic_DNA"/>
</dbReference>
<dbReference type="InterPro" id="IPR014729">
    <property type="entry name" value="Rossmann-like_a/b/a_fold"/>
</dbReference>
<keyword evidence="5 8" id="KW-0547">Nucleotide-binding</keyword>
<reference evidence="10 12" key="2">
    <citation type="submission" date="2020-02" db="EMBL/GenBank/DDBJ databases">
        <title>Genome sequence of Parvularcula flava strain NH6-79.</title>
        <authorList>
            <person name="Abdul Karim M.H."/>
            <person name="Lam M.Q."/>
            <person name="Chen S.J."/>
            <person name="Yahya A."/>
            <person name="Shahir S."/>
            <person name="Shamsir M.S."/>
            <person name="Chong C.S."/>
        </authorList>
    </citation>
    <scope>NUCLEOTIDE SEQUENCE [LARGE SCALE GENOMIC DNA]</scope>
    <source>
        <strain evidence="10 12">NH6-79</strain>
    </source>
</reference>
<comment type="subunit">
    <text evidence="8">Homodimer.</text>
</comment>
<dbReference type="GO" id="GO:0005524">
    <property type="term" value="F:ATP binding"/>
    <property type="evidence" value="ECO:0007669"/>
    <property type="project" value="UniProtKB-KW"/>
</dbReference>
<feature type="active site" description="Proton donor" evidence="8">
    <location>
        <position position="47"/>
    </location>
</feature>
<feature type="binding site" evidence="8">
    <location>
        <position position="163"/>
    </location>
    <ligand>
        <name>(R)-pantoate</name>
        <dbReference type="ChEBI" id="CHEBI:15980"/>
    </ligand>
</feature>
<dbReference type="NCBIfam" id="TIGR00018">
    <property type="entry name" value="panC"/>
    <property type="match status" value="1"/>
</dbReference>
<feature type="binding site" evidence="8">
    <location>
        <position position="71"/>
    </location>
    <ligand>
        <name>(R)-pantoate</name>
        <dbReference type="ChEBI" id="CHEBI:15980"/>
    </ligand>
</feature>
<dbReference type="SUPFAM" id="SSF52374">
    <property type="entry name" value="Nucleotidylyl transferase"/>
    <property type="match status" value="1"/>
</dbReference>
<dbReference type="EMBL" id="BMGZ01000001">
    <property type="protein sequence ID" value="GGH94981.1"/>
    <property type="molecule type" value="Genomic_DNA"/>
</dbReference>
<evidence type="ECO:0000313" key="9">
    <source>
        <dbReference type="EMBL" id="GGH94981.1"/>
    </source>
</evidence>
<dbReference type="Proteomes" id="UP000621856">
    <property type="component" value="Unassembled WGS sequence"/>
</dbReference>
<dbReference type="PANTHER" id="PTHR21299:SF1">
    <property type="entry name" value="PANTOATE--BETA-ALANINE LIGASE"/>
    <property type="match status" value="1"/>
</dbReference>
<dbReference type="AlphaFoldDB" id="A0A8J3ETT0"/>
<accession>A0A8J3ETT0</accession>
<evidence type="ECO:0000256" key="3">
    <source>
        <dbReference type="ARBA" id="ARBA00022598"/>
    </source>
</evidence>
<evidence type="ECO:0000313" key="11">
    <source>
        <dbReference type="Proteomes" id="UP000621856"/>
    </source>
</evidence>
<comment type="pathway">
    <text evidence="1 8">Cofactor biosynthesis; (R)-pantothenate biosynthesis; (R)-pantothenate from (R)-pantoate and beta-alanine: step 1/1.</text>
</comment>
<keyword evidence="8" id="KW-0963">Cytoplasm</keyword>
<sequence length="297" mass="32434">MAEQVENDSIPDSTQTVAGLRDRIAQYRRAGESIAFVPTMGALHEGHLSLVRLGKQRADRCVASIFVNPKQFAAHEDLGTYPRRETEDMKMLAGAGCDFVFLPQPEEMYPEGFATSVKVEGLSEPLDGQSRPHFFGGVATVVAKLLNQVRADVAIFGEKDYQQLLVIRRLNEDLDIGSEIIGGPIVREEDGLAMSSRNAYLSSVERRIAGQLNKVLRQTALKLTQGGDVLGSIEDGHALLKHAGFGAIDYFEARSGKDLSPLGPGKLTEEELAHARVFIAAMLGRTRLIDNMKVTEA</sequence>
<evidence type="ECO:0000256" key="6">
    <source>
        <dbReference type="ARBA" id="ARBA00022840"/>
    </source>
</evidence>
<keyword evidence="4 8" id="KW-0566">Pantothenate biosynthesis</keyword>
<evidence type="ECO:0000256" key="4">
    <source>
        <dbReference type="ARBA" id="ARBA00022655"/>
    </source>
</evidence>
<gene>
    <name evidence="8 9" type="primary">panC</name>
    <name evidence="10" type="ORF">FF098_005170</name>
    <name evidence="9" type="ORF">GCM10011355_10440</name>
</gene>
<feature type="binding site" evidence="8">
    <location>
        <begin position="194"/>
        <end position="197"/>
    </location>
    <ligand>
        <name>ATP</name>
        <dbReference type="ChEBI" id="CHEBI:30616"/>
    </ligand>
</feature>
<dbReference type="Gene3D" id="3.30.1300.10">
    <property type="entry name" value="Pantoate-beta-alanine ligase, C-terminal domain"/>
    <property type="match status" value="1"/>
</dbReference>
<proteinExistence type="inferred from homology"/>
<feature type="binding site" evidence="8">
    <location>
        <begin position="40"/>
        <end position="47"/>
    </location>
    <ligand>
        <name>ATP</name>
        <dbReference type="ChEBI" id="CHEBI:30616"/>
    </ligand>
</feature>
<dbReference type="EC" id="6.3.2.1" evidence="8"/>
<evidence type="ECO:0000256" key="1">
    <source>
        <dbReference type="ARBA" id="ARBA00004990"/>
    </source>
</evidence>
<dbReference type="Pfam" id="PF02569">
    <property type="entry name" value="Pantoate_ligase"/>
    <property type="match status" value="1"/>
</dbReference>
<comment type="similarity">
    <text evidence="2 8">Belongs to the pantothenate synthetase family.</text>
</comment>
<dbReference type="UniPathway" id="UPA00028">
    <property type="reaction ID" value="UER00005"/>
</dbReference>
<comment type="function">
    <text evidence="8">Catalyzes the condensation of pantoate with beta-alanine in an ATP-dependent reaction via a pantoyl-adenylate intermediate.</text>
</comment>
<dbReference type="GO" id="GO:0004592">
    <property type="term" value="F:pantoate-beta-alanine ligase activity"/>
    <property type="evidence" value="ECO:0007669"/>
    <property type="project" value="UniProtKB-UniRule"/>
</dbReference>
<evidence type="ECO:0000256" key="8">
    <source>
        <dbReference type="HAMAP-Rule" id="MF_00158"/>
    </source>
</evidence>
<comment type="miscellaneous">
    <text evidence="8">The reaction proceeds by a bi uni uni bi ping pong mechanism.</text>
</comment>
<protein>
    <recommendedName>
        <fullName evidence="8">Pantothenate synthetase</fullName>
        <shortName evidence="8">PS</shortName>
        <ecNumber evidence="8">6.3.2.1</ecNumber>
    </recommendedName>
    <alternativeName>
        <fullName evidence="8">Pantoate--beta-alanine ligase</fullName>
    </alternativeName>
    <alternativeName>
        <fullName evidence="8">Pantoate-activating enzyme</fullName>
    </alternativeName>
</protein>
<comment type="subcellular location">
    <subcellularLocation>
        <location evidence="8">Cytoplasm</location>
    </subcellularLocation>
</comment>
<keyword evidence="3 8" id="KW-0436">Ligase</keyword>
<dbReference type="InterPro" id="IPR003721">
    <property type="entry name" value="Pantoate_ligase"/>
</dbReference>
<dbReference type="Proteomes" id="UP000818603">
    <property type="component" value="Unassembled WGS sequence"/>
</dbReference>
<dbReference type="InterPro" id="IPR042176">
    <property type="entry name" value="Pantoate_ligase_C"/>
</dbReference>
<comment type="catalytic activity">
    <reaction evidence="7 8">
        <text>(R)-pantoate + beta-alanine + ATP = (R)-pantothenate + AMP + diphosphate + H(+)</text>
        <dbReference type="Rhea" id="RHEA:10912"/>
        <dbReference type="ChEBI" id="CHEBI:15378"/>
        <dbReference type="ChEBI" id="CHEBI:15980"/>
        <dbReference type="ChEBI" id="CHEBI:29032"/>
        <dbReference type="ChEBI" id="CHEBI:30616"/>
        <dbReference type="ChEBI" id="CHEBI:33019"/>
        <dbReference type="ChEBI" id="CHEBI:57966"/>
        <dbReference type="ChEBI" id="CHEBI:456215"/>
        <dbReference type="EC" id="6.3.2.1"/>
    </reaction>
</comment>
<dbReference type="GO" id="GO:0015940">
    <property type="term" value="P:pantothenate biosynthetic process"/>
    <property type="evidence" value="ECO:0007669"/>
    <property type="project" value="UniProtKB-UniRule"/>
</dbReference>
<dbReference type="HAMAP" id="MF_00158">
    <property type="entry name" value="PanC"/>
    <property type="match status" value="1"/>
</dbReference>
<dbReference type="CDD" id="cd00560">
    <property type="entry name" value="PanC"/>
    <property type="match status" value="1"/>
</dbReference>
<reference evidence="9" key="3">
    <citation type="submission" date="2020-09" db="EMBL/GenBank/DDBJ databases">
        <authorList>
            <person name="Sun Q."/>
            <person name="Zhou Y."/>
        </authorList>
    </citation>
    <scope>NUCLEOTIDE SEQUENCE</scope>
    <source>
        <strain evidence="9">CGMCC 1.14984</strain>
    </source>
</reference>
<dbReference type="RefSeq" id="WP_155138115.1">
    <property type="nucleotide sequence ID" value="NZ_BMGZ01000001.1"/>
</dbReference>
<evidence type="ECO:0000313" key="10">
    <source>
        <dbReference type="EMBL" id="NHK27288.1"/>
    </source>
</evidence>
<dbReference type="Gene3D" id="3.40.50.620">
    <property type="entry name" value="HUPs"/>
    <property type="match status" value="1"/>
</dbReference>
<reference evidence="9" key="1">
    <citation type="journal article" date="2014" name="Int. J. Syst. Evol. Microbiol.">
        <title>Complete genome sequence of Corynebacterium casei LMG S-19264T (=DSM 44701T), isolated from a smear-ripened cheese.</title>
        <authorList>
            <consortium name="US DOE Joint Genome Institute (JGI-PGF)"/>
            <person name="Walter F."/>
            <person name="Albersmeier A."/>
            <person name="Kalinowski J."/>
            <person name="Ruckert C."/>
        </authorList>
    </citation>
    <scope>NUCLEOTIDE SEQUENCE</scope>
    <source>
        <strain evidence="9">CGMCC 1.14984</strain>
    </source>
</reference>
<feature type="binding site" evidence="8">
    <location>
        <position position="186"/>
    </location>
    <ligand>
        <name>ATP</name>
        <dbReference type="ChEBI" id="CHEBI:30616"/>
    </ligand>
</feature>
<comment type="caution">
    <text evidence="9">The sequence shown here is derived from an EMBL/GenBank/DDBJ whole genome shotgun (WGS) entry which is preliminary data.</text>
</comment>
<evidence type="ECO:0000256" key="7">
    <source>
        <dbReference type="ARBA" id="ARBA00048258"/>
    </source>
</evidence>